<proteinExistence type="predicted"/>
<feature type="transmembrane region" description="Helical" evidence="2">
    <location>
        <begin position="265"/>
        <end position="283"/>
    </location>
</feature>
<reference evidence="3 4" key="1">
    <citation type="submission" date="2013-02" db="EMBL/GenBank/DDBJ databases">
        <title>The Genome Sequence of Plasmodium inui San Antonio 1.</title>
        <authorList>
            <consortium name="The Broad Institute Genome Sequencing Platform"/>
            <consortium name="The Broad Institute Genome Sequencing Center for Infectious Disease"/>
            <person name="Neafsey D."/>
            <person name="Cheeseman I."/>
            <person name="Volkman S."/>
            <person name="Adams J."/>
            <person name="Walker B."/>
            <person name="Young S.K."/>
            <person name="Zeng Q."/>
            <person name="Gargeya S."/>
            <person name="Fitzgerald M."/>
            <person name="Haas B."/>
            <person name="Abouelleil A."/>
            <person name="Alvarado L."/>
            <person name="Arachchi H.M."/>
            <person name="Berlin A.M."/>
            <person name="Chapman S.B."/>
            <person name="Dewar J."/>
            <person name="Goldberg J."/>
            <person name="Griggs A."/>
            <person name="Gujja S."/>
            <person name="Hansen M."/>
            <person name="Howarth C."/>
            <person name="Imamovic A."/>
            <person name="Larimer J."/>
            <person name="McCowan C."/>
            <person name="Murphy C."/>
            <person name="Neiman D."/>
            <person name="Pearson M."/>
            <person name="Priest M."/>
            <person name="Roberts A."/>
            <person name="Saif S."/>
            <person name="Shea T."/>
            <person name="Sisk P."/>
            <person name="Sykes S."/>
            <person name="Wortman J."/>
            <person name="Nusbaum C."/>
            <person name="Birren B."/>
        </authorList>
    </citation>
    <scope>NUCLEOTIDE SEQUENCE [LARGE SCALE GENOMIC DNA]</scope>
    <source>
        <strain evidence="3 4">San Antonio 1</strain>
    </source>
</reference>
<keyword evidence="4" id="KW-1185">Reference proteome</keyword>
<protein>
    <submittedName>
        <fullName evidence="3">Uncharacterized protein</fullName>
    </submittedName>
</protein>
<dbReference type="Proteomes" id="UP000030640">
    <property type="component" value="Unassembled WGS sequence"/>
</dbReference>
<organism evidence="3 4">
    <name type="scientific">Plasmodium inui San Antonio 1</name>
    <dbReference type="NCBI Taxonomy" id="1237626"/>
    <lineage>
        <taxon>Eukaryota</taxon>
        <taxon>Sar</taxon>
        <taxon>Alveolata</taxon>
        <taxon>Apicomplexa</taxon>
        <taxon>Aconoidasida</taxon>
        <taxon>Haemosporida</taxon>
        <taxon>Plasmodiidae</taxon>
        <taxon>Plasmodium</taxon>
        <taxon>Plasmodium (Plasmodium)</taxon>
    </lineage>
</organism>
<dbReference type="InterPro" id="IPR022139">
    <property type="entry name" value="Fam-L/Fam-M-like_plasmodium"/>
</dbReference>
<keyword evidence="2" id="KW-0472">Membrane</keyword>
<dbReference type="VEuPathDB" id="PlasmoDB:C922_03193"/>
<evidence type="ECO:0000313" key="4">
    <source>
        <dbReference type="Proteomes" id="UP000030640"/>
    </source>
</evidence>
<feature type="compositionally biased region" description="Basic residues" evidence="1">
    <location>
        <begin position="94"/>
        <end position="118"/>
    </location>
</feature>
<feature type="region of interest" description="Disordered" evidence="1">
    <location>
        <begin position="86"/>
        <end position="123"/>
    </location>
</feature>
<dbReference type="Pfam" id="PF12420">
    <property type="entry name" value="DUF3671"/>
    <property type="match status" value="1"/>
</dbReference>
<feature type="transmembrane region" description="Helical" evidence="2">
    <location>
        <begin position="239"/>
        <end position="259"/>
    </location>
</feature>
<name>W6ZZE3_9APIC</name>
<evidence type="ECO:0000256" key="1">
    <source>
        <dbReference type="SAM" id="MobiDB-lite"/>
    </source>
</evidence>
<evidence type="ECO:0000313" key="3">
    <source>
        <dbReference type="EMBL" id="EUD66277.1"/>
    </source>
</evidence>
<dbReference type="EMBL" id="KI965472">
    <property type="protein sequence ID" value="EUD66277.1"/>
    <property type="molecule type" value="Genomic_DNA"/>
</dbReference>
<accession>W6ZZE3</accession>
<keyword evidence="2" id="KW-1133">Transmembrane helix</keyword>
<dbReference type="AlphaFoldDB" id="W6ZZE3"/>
<dbReference type="GeneID" id="20038467"/>
<dbReference type="OrthoDB" id="386998at2759"/>
<dbReference type="RefSeq" id="XP_008817007.1">
    <property type="nucleotide sequence ID" value="XM_008818785.1"/>
</dbReference>
<gene>
    <name evidence="3" type="ORF">C922_03193</name>
</gene>
<evidence type="ECO:0000256" key="2">
    <source>
        <dbReference type="SAM" id="Phobius"/>
    </source>
</evidence>
<sequence>MKENKLKFPLFVKVATFILLARTNRICNDSAQFETSLVKYGTGNDESRFRTQRILGGNEWRRDSLLADLFDDDELYNYNSDYKSSRRVKDMHDHHRHSHRHEHGHSHRHRTSPSKRKKNNNENDEILSLSQFYVDDDDEDDHETSSAQYESSYYDSVMNLTNERRSHSEHTISSMDIELYLGYEDDFISGGTEGSGSMLKKADSYCEGKIFDSLGALDEYKRYDGEQRRIMKQAAYKKGAKVFAVPGAVALSPLIIASFFTLSNPVIWCLATSGCVLGAALYTRSKTKNSHRTRHVQCRTY</sequence>
<keyword evidence="2" id="KW-0812">Transmembrane</keyword>